<evidence type="ECO:0000313" key="2">
    <source>
        <dbReference type="EMBL" id="KAL5104493.1"/>
    </source>
</evidence>
<reference evidence="2 3" key="1">
    <citation type="journal article" date="2022" name="Front. Cell. Infect. Microbiol.">
        <title>The Genomes of Two Strains of Taenia crassiceps the Animal Model for the Study of Human Cysticercosis.</title>
        <authorList>
            <person name="Bobes R.J."/>
            <person name="Estrada K."/>
            <person name="Rios-Valencia D.G."/>
            <person name="Calderon-Gallegos A."/>
            <person name="de la Torre P."/>
            <person name="Carrero J.C."/>
            <person name="Sanchez-Flores A."/>
            <person name="Laclette J.P."/>
        </authorList>
    </citation>
    <scope>NUCLEOTIDE SEQUENCE [LARGE SCALE GENOMIC DNA]</scope>
    <source>
        <strain evidence="2">WFUcys</strain>
    </source>
</reference>
<feature type="compositionally biased region" description="Basic and acidic residues" evidence="1">
    <location>
        <begin position="67"/>
        <end position="79"/>
    </location>
</feature>
<feature type="compositionally biased region" description="Polar residues" evidence="1">
    <location>
        <begin position="81"/>
        <end position="90"/>
    </location>
</feature>
<accession>A0ABR4Q498</accession>
<protein>
    <submittedName>
        <fullName evidence="2">Uncharacterized protein</fullName>
    </submittedName>
</protein>
<dbReference type="EMBL" id="JAKROA010000012">
    <property type="protein sequence ID" value="KAL5104493.1"/>
    <property type="molecule type" value="Genomic_DNA"/>
</dbReference>
<keyword evidence="3" id="KW-1185">Reference proteome</keyword>
<sequence length="246" mass="27553">MPGKSTMGQHLAAAKFASLKGFLVSSDEDDYSEEEVDTSTHQKKMHTWLDDDDYDEEEEEEDDDEEEKKTREEFRKAEKSSAASKRTSSGGKRLQRQHRRRSEQTPSPPPPPSSRQIRSSKSRIRGSDRKVASKEMSTSSDIEEEAVNTNTEGEEEEQSKKEIKSQKRFTKQDSKLMPSTRVRIGEAGQKAPRSTSKRPEVAIKGGGTTFTSKDIADNSQTLRAPPLPTSVEERKVTGMAIAQLMS</sequence>
<proteinExistence type="predicted"/>
<gene>
    <name evidence="2" type="ORF">TcWFU_006821</name>
</gene>
<feature type="compositionally biased region" description="Acidic residues" evidence="1">
    <location>
        <begin position="27"/>
        <end position="37"/>
    </location>
</feature>
<organism evidence="2 3">
    <name type="scientific">Taenia crassiceps</name>
    <dbReference type="NCBI Taxonomy" id="6207"/>
    <lineage>
        <taxon>Eukaryota</taxon>
        <taxon>Metazoa</taxon>
        <taxon>Spiralia</taxon>
        <taxon>Lophotrochozoa</taxon>
        <taxon>Platyhelminthes</taxon>
        <taxon>Cestoda</taxon>
        <taxon>Eucestoda</taxon>
        <taxon>Cyclophyllidea</taxon>
        <taxon>Taeniidae</taxon>
        <taxon>Taenia</taxon>
    </lineage>
</organism>
<comment type="caution">
    <text evidence="2">The sequence shown here is derived from an EMBL/GenBank/DDBJ whole genome shotgun (WGS) entry which is preliminary data.</text>
</comment>
<feature type="compositionally biased region" description="Basic and acidic residues" evidence="1">
    <location>
        <begin position="158"/>
        <end position="174"/>
    </location>
</feature>
<feature type="compositionally biased region" description="Acidic residues" evidence="1">
    <location>
        <begin position="50"/>
        <end position="66"/>
    </location>
</feature>
<evidence type="ECO:0000313" key="3">
    <source>
        <dbReference type="Proteomes" id="UP001651158"/>
    </source>
</evidence>
<feature type="region of interest" description="Disordered" evidence="1">
    <location>
        <begin position="27"/>
        <end position="213"/>
    </location>
</feature>
<dbReference type="Proteomes" id="UP001651158">
    <property type="component" value="Unassembled WGS sequence"/>
</dbReference>
<name>A0ABR4Q498_9CEST</name>
<feature type="compositionally biased region" description="Acidic residues" evidence="1">
    <location>
        <begin position="141"/>
        <end position="157"/>
    </location>
</feature>
<evidence type="ECO:0000256" key="1">
    <source>
        <dbReference type="SAM" id="MobiDB-lite"/>
    </source>
</evidence>